<feature type="transmembrane region" description="Helical" evidence="5">
    <location>
        <begin position="111"/>
        <end position="129"/>
    </location>
</feature>
<organism evidence="6 9">
    <name type="scientific">Enterocloster aldenensis</name>
    <dbReference type="NCBI Taxonomy" id="358742"/>
    <lineage>
        <taxon>Bacteria</taxon>
        <taxon>Bacillati</taxon>
        <taxon>Bacillota</taxon>
        <taxon>Clostridia</taxon>
        <taxon>Lachnospirales</taxon>
        <taxon>Lachnospiraceae</taxon>
        <taxon>Enterocloster</taxon>
    </lineage>
</organism>
<keyword evidence="8" id="KW-1185">Reference proteome</keyword>
<feature type="transmembrane region" description="Helical" evidence="5">
    <location>
        <begin position="149"/>
        <end position="168"/>
    </location>
</feature>
<evidence type="ECO:0000313" key="6">
    <source>
        <dbReference type="EMBL" id="MCG4747423.1"/>
    </source>
</evidence>
<comment type="subcellular location">
    <subcellularLocation>
        <location evidence="1">Membrane</location>
        <topology evidence="1">Multi-pass membrane protein</topology>
    </subcellularLocation>
</comment>
<dbReference type="EMBL" id="JAKNGE010000024">
    <property type="protein sequence ID" value="MCG4747423.1"/>
    <property type="molecule type" value="Genomic_DNA"/>
</dbReference>
<dbReference type="Proteomes" id="UP001299608">
    <property type="component" value="Unassembled WGS sequence"/>
</dbReference>
<evidence type="ECO:0000313" key="8">
    <source>
        <dbReference type="Proteomes" id="UP000669239"/>
    </source>
</evidence>
<evidence type="ECO:0000256" key="4">
    <source>
        <dbReference type="ARBA" id="ARBA00023136"/>
    </source>
</evidence>
<dbReference type="GeneID" id="97208890"/>
<proteinExistence type="predicted"/>
<evidence type="ECO:0000256" key="1">
    <source>
        <dbReference type="ARBA" id="ARBA00004141"/>
    </source>
</evidence>
<feature type="transmembrane region" description="Helical" evidence="5">
    <location>
        <begin position="27"/>
        <end position="47"/>
    </location>
</feature>
<gene>
    <name evidence="7" type="ORF">G5B36_04070</name>
    <name evidence="6" type="ORF">L0N08_18515</name>
</gene>
<evidence type="ECO:0000256" key="3">
    <source>
        <dbReference type="ARBA" id="ARBA00022989"/>
    </source>
</evidence>
<dbReference type="RefSeq" id="WP_165641239.1">
    <property type="nucleotide sequence ID" value="NZ_BAABZL010000001.1"/>
</dbReference>
<keyword evidence="3 5" id="KW-1133">Transmembrane helix</keyword>
<dbReference type="InterPro" id="IPR010540">
    <property type="entry name" value="CmpB_TMEM229"/>
</dbReference>
<feature type="transmembrane region" description="Helical" evidence="5">
    <location>
        <begin position="67"/>
        <end position="90"/>
    </location>
</feature>
<evidence type="ECO:0000313" key="9">
    <source>
        <dbReference type="Proteomes" id="UP001299608"/>
    </source>
</evidence>
<accession>A0AAW5BVT9</accession>
<protein>
    <submittedName>
        <fullName evidence="6">ABC transporter permease</fullName>
    </submittedName>
</protein>
<sequence>MAMRVQTEGTNHTKSRRENRDNRMTELLMNFCRCGIAGWCLEVMFTSVDSIMAGDWTLMGQTSLLMFPIYGMGALLFPISRFIDSWLTGLPGFEDRDGDRMSRIGRMIRHGLIYMVLIFIAEYVAGTWLTSLGICPWDYSAWPDNVGGVIRLKFAPLWFGTGLLFEYLTSTGHRGAGQTSGY</sequence>
<reference evidence="7 8" key="1">
    <citation type="journal article" date="2020" name="Cell Host Microbe">
        <title>Functional and Genomic Variation between Human-Derived Isolates of Lachnospiraceae Reveals Inter- and Intra-Species Diversity.</title>
        <authorList>
            <person name="Sorbara M.T."/>
            <person name="Littmann E.R."/>
            <person name="Fontana E."/>
            <person name="Moody T.U."/>
            <person name="Kohout C.E."/>
            <person name="Gjonbalaj M."/>
            <person name="Eaton V."/>
            <person name="Seok R."/>
            <person name="Leiner I.M."/>
            <person name="Pamer E.G."/>
        </authorList>
    </citation>
    <scope>NUCLEOTIDE SEQUENCE [LARGE SCALE GENOMIC DNA]</scope>
    <source>
        <strain evidence="7 8">MSK.1.17</strain>
    </source>
</reference>
<dbReference type="PANTHER" id="PTHR31746">
    <property type="entry name" value="TRANSMEMBRANE PROTEIN 229 FAMILY MEMBER"/>
    <property type="match status" value="1"/>
</dbReference>
<dbReference type="Proteomes" id="UP000669239">
    <property type="component" value="Unassembled WGS sequence"/>
</dbReference>
<name>A0AAW5BVT9_9FIRM</name>
<reference evidence="6" key="3">
    <citation type="submission" date="2022-01" db="EMBL/GenBank/DDBJ databases">
        <title>Collection of gut derived symbiotic bacterial strains cultured from healthy donors.</title>
        <authorList>
            <person name="Lin H."/>
            <person name="Kohout C."/>
            <person name="Waligurski E."/>
            <person name="Pamer E.G."/>
        </authorList>
    </citation>
    <scope>NUCLEOTIDE SEQUENCE</scope>
    <source>
        <strain evidence="6">DFI.6.55</strain>
    </source>
</reference>
<dbReference type="Pfam" id="PF06541">
    <property type="entry name" value="ABC_trans_CmpB"/>
    <property type="match status" value="1"/>
</dbReference>
<dbReference type="AlphaFoldDB" id="A0AAW5BVT9"/>
<dbReference type="GO" id="GO:0016020">
    <property type="term" value="C:membrane"/>
    <property type="evidence" value="ECO:0007669"/>
    <property type="project" value="UniProtKB-SubCell"/>
</dbReference>
<evidence type="ECO:0000256" key="2">
    <source>
        <dbReference type="ARBA" id="ARBA00022692"/>
    </source>
</evidence>
<dbReference type="EMBL" id="JAAITT010000004">
    <property type="protein sequence ID" value="NSJ47872.1"/>
    <property type="molecule type" value="Genomic_DNA"/>
</dbReference>
<keyword evidence="2 5" id="KW-0812">Transmembrane</keyword>
<evidence type="ECO:0000313" key="7">
    <source>
        <dbReference type="EMBL" id="NSJ47872.1"/>
    </source>
</evidence>
<comment type="caution">
    <text evidence="6">The sequence shown here is derived from an EMBL/GenBank/DDBJ whole genome shotgun (WGS) entry which is preliminary data.</text>
</comment>
<evidence type="ECO:0000256" key="5">
    <source>
        <dbReference type="SAM" id="Phobius"/>
    </source>
</evidence>
<reference evidence="7" key="2">
    <citation type="submission" date="2020-02" db="EMBL/GenBank/DDBJ databases">
        <authorList>
            <person name="Littmann E."/>
            <person name="Sorbara M."/>
        </authorList>
    </citation>
    <scope>NUCLEOTIDE SEQUENCE</scope>
    <source>
        <strain evidence="7">MSK.1.17</strain>
    </source>
</reference>
<keyword evidence="4 5" id="KW-0472">Membrane</keyword>